<dbReference type="GO" id="GO:1990904">
    <property type="term" value="C:ribonucleoprotein complex"/>
    <property type="evidence" value="ECO:0007669"/>
    <property type="project" value="UniProtKB-KW"/>
</dbReference>
<evidence type="ECO:0000256" key="2">
    <source>
        <dbReference type="ARBA" id="ARBA00022980"/>
    </source>
</evidence>
<evidence type="ECO:0000313" key="9">
    <source>
        <dbReference type="EMBL" id="HEW46915.1"/>
    </source>
</evidence>
<dbReference type="PIRSF" id="PIRSF002161">
    <property type="entry name" value="Ribosomal_L5"/>
    <property type="match status" value="1"/>
</dbReference>
<feature type="domain" description="Large ribosomal subunit protein uL5 C-terminal" evidence="8">
    <location>
        <begin position="91"/>
        <end position="183"/>
    </location>
</feature>
<dbReference type="GO" id="GO:0005840">
    <property type="term" value="C:ribosome"/>
    <property type="evidence" value="ECO:0007669"/>
    <property type="project" value="UniProtKB-KW"/>
</dbReference>
<protein>
    <recommendedName>
        <fullName evidence="4 5">Large ribosomal subunit protein uL5</fullName>
    </recommendedName>
</protein>
<dbReference type="GO" id="GO:0006412">
    <property type="term" value="P:translation"/>
    <property type="evidence" value="ECO:0007669"/>
    <property type="project" value="UniProtKB-UniRule"/>
</dbReference>
<dbReference type="Pfam" id="PF00281">
    <property type="entry name" value="Ribosomal_L5"/>
    <property type="match status" value="1"/>
</dbReference>
<keyword evidence="5" id="KW-0699">rRNA-binding</keyword>
<comment type="subunit">
    <text evidence="5">Part of the 50S ribosomal subunit; part of the 5S rRNA/L5/L18/L25 subcomplex. Contacts the 5S rRNA and the P site tRNA. Forms a bridge to the 30S subunit in the 70S ribosome.</text>
</comment>
<proteinExistence type="inferred from homology"/>
<dbReference type="GO" id="GO:0019843">
    <property type="term" value="F:rRNA binding"/>
    <property type="evidence" value="ECO:0007669"/>
    <property type="project" value="UniProtKB-UniRule"/>
</dbReference>
<dbReference type="SUPFAM" id="SSF55282">
    <property type="entry name" value="RL5-like"/>
    <property type="match status" value="1"/>
</dbReference>
<dbReference type="GO" id="GO:0000049">
    <property type="term" value="F:tRNA binding"/>
    <property type="evidence" value="ECO:0007669"/>
    <property type="project" value="UniProtKB-UniRule"/>
</dbReference>
<evidence type="ECO:0000259" key="8">
    <source>
        <dbReference type="Pfam" id="PF00673"/>
    </source>
</evidence>
<evidence type="ECO:0000256" key="4">
    <source>
        <dbReference type="ARBA" id="ARBA00035245"/>
    </source>
</evidence>
<sequence length="189" mass="21449">MSVETKYVPRLYTKYREEVVPQLINRFGYKNPMEVPKIVKIVVNMGVGEAVGDIKQLERAIEDLRAITGQQPAVRRAKKSEAGFKLRKGMPVGLKVTLRKERMWDFLDKLISVALPRVKDFKGLNPRSFDGRGNYAFGIAEQIVFPEIDYEKVDAIRGMDIIIHTTAKKDEEAFWLLSLLGLPIRSVGG</sequence>
<dbReference type="Pfam" id="PF00673">
    <property type="entry name" value="Ribosomal_L5_C"/>
    <property type="match status" value="1"/>
</dbReference>
<evidence type="ECO:0000256" key="1">
    <source>
        <dbReference type="ARBA" id="ARBA00008553"/>
    </source>
</evidence>
<feature type="domain" description="Large ribosomal subunit protein uL5 N-terminal" evidence="7">
    <location>
        <begin position="31"/>
        <end position="87"/>
    </location>
</feature>
<dbReference type="HAMAP" id="MF_01333_B">
    <property type="entry name" value="Ribosomal_uL5_B"/>
    <property type="match status" value="1"/>
</dbReference>
<dbReference type="FunFam" id="3.30.1440.10:FF:000001">
    <property type="entry name" value="50S ribosomal protein L5"/>
    <property type="match status" value="1"/>
</dbReference>
<organism evidence="9">
    <name type="scientific">Hydrogenobacter sp</name>
    <dbReference type="NCBI Taxonomy" id="2152829"/>
    <lineage>
        <taxon>Bacteria</taxon>
        <taxon>Pseudomonadati</taxon>
        <taxon>Aquificota</taxon>
        <taxon>Aquificia</taxon>
        <taxon>Aquificales</taxon>
        <taxon>Aquificaceae</taxon>
        <taxon>Hydrogenobacter</taxon>
    </lineage>
</organism>
<dbReference type="Gene3D" id="3.30.1440.10">
    <property type="match status" value="1"/>
</dbReference>
<dbReference type="PANTHER" id="PTHR11994">
    <property type="entry name" value="60S RIBOSOMAL PROTEIN L11-RELATED"/>
    <property type="match status" value="1"/>
</dbReference>
<dbReference type="InterPro" id="IPR020930">
    <property type="entry name" value="Ribosomal_uL5_bac-type"/>
</dbReference>
<comment type="caution">
    <text evidence="9">The sequence shown here is derived from an EMBL/GenBank/DDBJ whole genome shotgun (WGS) entry which is preliminary data.</text>
</comment>
<dbReference type="InterPro" id="IPR031309">
    <property type="entry name" value="Ribosomal_uL5_C"/>
</dbReference>
<dbReference type="NCBIfam" id="NF000585">
    <property type="entry name" value="PRK00010.1"/>
    <property type="match status" value="1"/>
</dbReference>
<accession>A0A7C2VH50</accession>
<evidence type="ECO:0000256" key="3">
    <source>
        <dbReference type="ARBA" id="ARBA00023274"/>
    </source>
</evidence>
<keyword evidence="2 5" id="KW-0689">Ribosomal protein</keyword>
<dbReference type="InterPro" id="IPR031310">
    <property type="entry name" value="Ribosomal_uL5_N"/>
</dbReference>
<keyword evidence="5" id="KW-0694">RNA-binding</keyword>
<comment type="function">
    <text evidence="5">This is 1 of the proteins that bind and probably mediate the attachment of the 5S RNA into the large ribosomal subunit, where it forms part of the central protuberance. In the 70S ribosome it contacts protein S13 of the 30S subunit (bridge B1b), connecting the 2 subunits; this bridge is implicated in subunit movement. Contacts the P site tRNA; the 5S rRNA and some of its associated proteins might help stabilize positioning of ribosome-bound tRNAs.</text>
</comment>
<reference evidence="9" key="1">
    <citation type="journal article" date="2020" name="mSystems">
        <title>Genome- and Community-Level Interaction Insights into Carbon Utilization and Element Cycling Functions of Hydrothermarchaeota in Hydrothermal Sediment.</title>
        <authorList>
            <person name="Zhou Z."/>
            <person name="Liu Y."/>
            <person name="Xu W."/>
            <person name="Pan J."/>
            <person name="Luo Z.H."/>
            <person name="Li M."/>
        </authorList>
    </citation>
    <scope>NUCLEOTIDE SEQUENCE [LARGE SCALE GENOMIC DNA]</scope>
    <source>
        <strain evidence="9">SpSt-132</strain>
    </source>
</reference>
<comment type="similarity">
    <text evidence="1 5 6">Belongs to the universal ribosomal protein uL5 family.</text>
</comment>
<dbReference type="InterPro" id="IPR002132">
    <property type="entry name" value="Ribosomal_uL5"/>
</dbReference>
<dbReference type="EMBL" id="DSFP01000081">
    <property type="protein sequence ID" value="HEW46915.1"/>
    <property type="molecule type" value="Genomic_DNA"/>
</dbReference>
<evidence type="ECO:0000256" key="6">
    <source>
        <dbReference type="RuleBase" id="RU003930"/>
    </source>
</evidence>
<gene>
    <name evidence="5" type="primary">rplE</name>
    <name evidence="9" type="ORF">ENO47_09710</name>
</gene>
<name>A0A7C2VH50_9AQUI</name>
<keyword evidence="3 5" id="KW-0687">Ribonucleoprotein</keyword>
<evidence type="ECO:0000259" key="7">
    <source>
        <dbReference type="Pfam" id="PF00281"/>
    </source>
</evidence>
<evidence type="ECO:0000256" key="5">
    <source>
        <dbReference type="HAMAP-Rule" id="MF_01333"/>
    </source>
</evidence>
<dbReference type="InterPro" id="IPR022803">
    <property type="entry name" value="Ribosomal_uL5_dom_sf"/>
</dbReference>
<dbReference type="GO" id="GO:0003735">
    <property type="term" value="F:structural constituent of ribosome"/>
    <property type="evidence" value="ECO:0007669"/>
    <property type="project" value="InterPro"/>
</dbReference>
<keyword evidence="5" id="KW-0820">tRNA-binding</keyword>
<dbReference type="AlphaFoldDB" id="A0A7C2VH50"/>